<dbReference type="Proteomes" id="UP000233837">
    <property type="component" value="Unassembled WGS sequence"/>
</dbReference>
<proteinExistence type="inferred from homology"/>
<dbReference type="GO" id="GO:0005737">
    <property type="term" value="C:cytoplasm"/>
    <property type="evidence" value="ECO:0007669"/>
    <property type="project" value="UniProtKB-SubCell"/>
</dbReference>
<accession>A0A2I0VNW8</accession>
<dbReference type="AlphaFoldDB" id="A0A2I0VNW8"/>
<evidence type="ECO:0000256" key="3">
    <source>
        <dbReference type="ARBA" id="ARBA00009466"/>
    </source>
</evidence>
<keyword evidence="6" id="KW-0653">Protein transport</keyword>
<evidence type="ECO:0000256" key="8">
    <source>
        <dbReference type="ARBA" id="ARBA00040444"/>
    </source>
</evidence>
<evidence type="ECO:0000256" key="9">
    <source>
        <dbReference type="SAM" id="MobiDB-lite"/>
    </source>
</evidence>
<sequence length="417" mass="46121">MQGAKSNADQGAKLNSYSSRTQGAKSNVDQGAKSNTVGEVEPRQSSEQWPREPVRIAGIAGDISGALIALSILRRLPSHLQNLSPVSEEFILPIRPHVKFQAFENLINREMSGLPGDPVDVLELEATMHAVEHACSLIRMHASPLEAEQLLVFLSKSPMPYQSCRFILENSQMPNARFQAASAIGDASMREWGVLTDENKRNLILYCLHYATKHASATDAYVQVKVSAVAAQLLKRGWCMASSILDTSIEAVFIFQTLVGDYGERLDRLVGGENEPELWDPTGRRLVVDVGPWARVVGKRMGGRKPTVKGGGWGIKKRNNGRIWPVEKERGKEIEKEDKPVKCAPISNDQENVIEGTMKEGICVLDNSTMEDIGTCLGSWRLPAVLRRILLIFIIALIFSTVLSDYLQYDLLESVIN</sequence>
<evidence type="ECO:0000313" key="12">
    <source>
        <dbReference type="Proteomes" id="UP000233837"/>
    </source>
</evidence>
<dbReference type="GO" id="GO:0005643">
    <property type="term" value="C:nuclear pore"/>
    <property type="evidence" value="ECO:0007669"/>
    <property type="project" value="TreeGrafter"/>
</dbReference>
<comment type="subcellular location">
    <subcellularLocation>
        <location evidence="2">Cytoplasm</location>
    </subcellularLocation>
    <subcellularLocation>
        <location evidence="1">Nucleus</location>
    </subcellularLocation>
</comment>
<evidence type="ECO:0000256" key="7">
    <source>
        <dbReference type="ARBA" id="ARBA00023242"/>
    </source>
</evidence>
<organism evidence="11 12">
    <name type="scientific">Dendrobium catenatum</name>
    <dbReference type="NCBI Taxonomy" id="906689"/>
    <lineage>
        <taxon>Eukaryota</taxon>
        <taxon>Viridiplantae</taxon>
        <taxon>Streptophyta</taxon>
        <taxon>Embryophyta</taxon>
        <taxon>Tracheophyta</taxon>
        <taxon>Spermatophyta</taxon>
        <taxon>Magnoliopsida</taxon>
        <taxon>Liliopsida</taxon>
        <taxon>Asparagales</taxon>
        <taxon>Orchidaceae</taxon>
        <taxon>Epidendroideae</taxon>
        <taxon>Malaxideae</taxon>
        <taxon>Dendrobiinae</taxon>
        <taxon>Dendrobium</taxon>
    </lineage>
</organism>
<dbReference type="PANTHER" id="PTHR12596:SF1">
    <property type="entry name" value="EXPORTIN-4"/>
    <property type="match status" value="1"/>
</dbReference>
<evidence type="ECO:0000256" key="5">
    <source>
        <dbReference type="ARBA" id="ARBA00022490"/>
    </source>
</evidence>
<dbReference type="EMBL" id="KZ503378">
    <property type="protein sequence ID" value="PKU65106.1"/>
    <property type="molecule type" value="Genomic_DNA"/>
</dbReference>
<dbReference type="GO" id="GO:0006611">
    <property type="term" value="P:protein export from nucleus"/>
    <property type="evidence" value="ECO:0007669"/>
    <property type="project" value="TreeGrafter"/>
</dbReference>
<evidence type="ECO:0000256" key="10">
    <source>
        <dbReference type="SAM" id="Phobius"/>
    </source>
</evidence>
<dbReference type="STRING" id="906689.A0A2I0VNW8"/>
<keyword evidence="10" id="KW-0812">Transmembrane</keyword>
<keyword evidence="5" id="KW-0963">Cytoplasm</keyword>
<dbReference type="InterPro" id="IPR044189">
    <property type="entry name" value="XPO4/7-like"/>
</dbReference>
<comment type="similarity">
    <text evidence="3">Belongs to the exportin family.</text>
</comment>
<dbReference type="Gene3D" id="1.25.10.10">
    <property type="entry name" value="Leucine-rich Repeat Variant"/>
    <property type="match status" value="1"/>
</dbReference>
<dbReference type="SUPFAM" id="SSF48371">
    <property type="entry name" value="ARM repeat"/>
    <property type="match status" value="1"/>
</dbReference>
<dbReference type="InterPro" id="IPR016024">
    <property type="entry name" value="ARM-type_fold"/>
</dbReference>
<evidence type="ECO:0000256" key="1">
    <source>
        <dbReference type="ARBA" id="ARBA00004123"/>
    </source>
</evidence>
<reference evidence="11 12" key="2">
    <citation type="journal article" date="2017" name="Nature">
        <title>The Apostasia genome and the evolution of orchids.</title>
        <authorList>
            <person name="Zhang G.Q."/>
            <person name="Liu K.W."/>
            <person name="Li Z."/>
            <person name="Lohaus R."/>
            <person name="Hsiao Y.Y."/>
            <person name="Niu S.C."/>
            <person name="Wang J.Y."/>
            <person name="Lin Y.C."/>
            <person name="Xu Q."/>
            <person name="Chen L.J."/>
            <person name="Yoshida K."/>
            <person name="Fujiwara S."/>
            <person name="Wang Z.W."/>
            <person name="Zhang Y.Q."/>
            <person name="Mitsuda N."/>
            <person name="Wang M."/>
            <person name="Liu G.H."/>
            <person name="Pecoraro L."/>
            <person name="Huang H.X."/>
            <person name="Xiao X.J."/>
            <person name="Lin M."/>
            <person name="Wu X.Y."/>
            <person name="Wu W.L."/>
            <person name="Chen Y.Y."/>
            <person name="Chang S.B."/>
            <person name="Sakamoto S."/>
            <person name="Ohme-Takagi M."/>
            <person name="Yagi M."/>
            <person name="Zeng S.J."/>
            <person name="Shen C.Y."/>
            <person name="Yeh C.M."/>
            <person name="Luo Y.B."/>
            <person name="Tsai W.C."/>
            <person name="Van de Peer Y."/>
            <person name="Liu Z.J."/>
        </authorList>
    </citation>
    <scope>NUCLEOTIDE SEQUENCE [LARGE SCALE GENOMIC DNA]</scope>
    <source>
        <tissue evidence="11">The whole plant</tissue>
    </source>
</reference>
<dbReference type="GO" id="GO:0005049">
    <property type="term" value="F:nuclear export signal receptor activity"/>
    <property type="evidence" value="ECO:0007669"/>
    <property type="project" value="InterPro"/>
</dbReference>
<reference evidence="11 12" key="1">
    <citation type="journal article" date="2016" name="Sci. Rep.">
        <title>The Dendrobium catenatum Lindl. genome sequence provides insights into polysaccharide synthase, floral development and adaptive evolution.</title>
        <authorList>
            <person name="Zhang G.Q."/>
            <person name="Xu Q."/>
            <person name="Bian C."/>
            <person name="Tsai W.C."/>
            <person name="Yeh C.M."/>
            <person name="Liu K.W."/>
            <person name="Yoshida K."/>
            <person name="Zhang L.S."/>
            <person name="Chang S.B."/>
            <person name="Chen F."/>
            <person name="Shi Y."/>
            <person name="Su Y.Y."/>
            <person name="Zhang Y.Q."/>
            <person name="Chen L.J."/>
            <person name="Yin Y."/>
            <person name="Lin M."/>
            <person name="Huang H."/>
            <person name="Deng H."/>
            <person name="Wang Z.W."/>
            <person name="Zhu S.L."/>
            <person name="Zhao X."/>
            <person name="Deng C."/>
            <person name="Niu S.C."/>
            <person name="Huang J."/>
            <person name="Wang M."/>
            <person name="Liu G.H."/>
            <person name="Yang H.J."/>
            <person name="Xiao X.J."/>
            <person name="Hsiao Y.Y."/>
            <person name="Wu W.L."/>
            <person name="Chen Y.Y."/>
            <person name="Mitsuda N."/>
            <person name="Ohme-Takagi M."/>
            <person name="Luo Y.B."/>
            <person name="Van de Peer Y."/>
            <person name="Liu Z.J."/>
        </authorList>
    </citation>
    <scope>NUCLEOTIDE SEQUENCE [LARGE SCALE GENOMIC DNA]</scope>
    <source>
        <tissue evidence="11">The whole plant</tissue>
    </source>
</reference>
<protein>
    <recommendedName>
        <fullName evidence="8">Exportin-4</fullName>
    </recommendedName>
</protein>
<feature type="compositionally biased region" description="Basic and acidic residues" evidence="9">
    <location>
        <begin position="40"/>
        <end position="52"/>
    </location>
</feature>
<gene>
    <name evidence="11" type="ORF">MA16_Dca004721</name>
</gene>
<keyword evidence="4" id="KW-0813">Transport</keyword>
<keyword evidence="10" id="KW-0472">Membrane</keyword>
<evidence type="ECO:0000256" key="2">
    <source>
        <dbReference type="ARBA" id="ARBA00004496"/>
    </source>
</evidence>
<evidence type="ECO:0000256" key="4">
    <source>
        <dbReference type="ARBA" id="ARBA00022448"/>
    </source>
</evidence>
<dbReference type="PANTHER" id="PTHR12596">
    <property type="entry name" value="EXPORTIN 4,7-RELATED"/>
    <property type="match status" value="1"/>
</dbReference>
<feature type="transmembrane region" description="Helical" evidence="10">
    <location>
        <begin position="389"/>
        <end position="409"/>
    </location>
</feature>
<keyword evidence="7" id="KW-0539">Nucleus</keyword>
<feature type="compositionally biased region" description="Polar residues" evidence="9">
    <location>
        <begin position="1"/>
        <end position="39"/>
    </location>
</feature>
<keyword evidence="10" id="KW-1133">Transmembrane helix</keyword>
<feature type="region of interest" description="Disordered" evidence="9">
    <location>
        <begin position="1"/>
        <end position="52"/>
    </location>
</feature>
<evidence type="ECO:0000313" key="11">
    <source>
        <dbReference type="EMBL" id="PKU65106.1"/>
    </source>
</evidence>
<dbReference type="InterPro" id="IPR011989">
    <property type="entry name" value="ARM-like"/>
</dbReference>
<evidence type="ECO:0000256" key="6">
    <source>
        <dbReference type="ARBA" id="ARBA00022927"/>
    </source>
</evidence>
<name>A0A2I0VNW8_9ASPA</name>
<keyword evidence="12" id="KW-1185">Reference proteome</keyword>